<evidence type="ECO:0000313" key="5">
    <source>
        <dbReference type="EMBL" id="GAI05641.1"/>
    </source>
</evidence>
<feature type="compositionally biased region" description="Basic and acidic residues" evidence="3">
    <location>
        <begin position="163"/>
        <end position="174"/>
    </location>
</feature>
<dbReference type="InterPro" id="IPR027417">
    <property type="entry name" value="P-loop_NTPase"/>
</dbReference>
<dbReference type="PANTHER" id="PTHR30258:SF1">
    <property type="entry name" value="PROTEIN TRANSPORT PROTEIN HOFB HOMOLOG"/>
    <property type="match status" value="1"/>
</dbReference>
<dbReference type="SUPFAM" id="SSF52540">
    <property type="entry name" value="P-loop containing nucleoside triphosphate hydrolases"/>
    <property type="match status" value="1"/>
</dbReference>
<dbReference type="PANTHER" id="PTHR30258">
    <property type="entry name" value="TYPE II SECRETION SYSTEM PROTEIN GSPE-RELATED"/>
    <property type="match status" value="1"/>
</dbReference>
<dbReference type="Gene3D" id="3.40.50.300">
    <property type="entry name" value="P-loop containing nucleotide triphosphate hydrolases"/>
    <property type="match status" value="1"/>
</dbReference>
<feature type="domain" description="Bacterial type II secretion system protein E" evidence="4">
    <location>
        <begin position="1"/>
        <end position="152"/>
    </location>
</feature>
<sequence>TGHLVFSTLHTNDAPGAITRLIDMGIEPFLMTSTIDAILAQRLVRTICKKCKKPYTPDPKVVKDIGLAKKDIEGIKFYKGKGCPECNHTGYHGRSSIAELLIMNDSLRELILKRSSTSMITTKARETGMGSLFEDGWEKVITGETTIEELARATTAVEEALPEEEKPHEEEKPATADLSAEAQRAKAETAEETAKPAEEKSKPEA</sequence>
<accession>X1LII3</accession>
<gene>
    <name evidence="5" type="ORF">S06H3_10177</name>
</gene>
<comment type="caution">
    <text evidence="5">The sequence shown here is derived from an EMBL/GenBank/DDBJ whole genome shotgun (WGS) entry which is preliminary data.</text>
</comment>
<dbReference type="Pfam" id="PF00437">
    <property type="entry name" value="T2SSE"/>
    <property type="match status" value="1"/>
</dbReference>
<dbReference type="InterPro" id="IPR001482">
    <property type="entry name" value="T2SS/T4SS_dom"/>
</dbReference>
<reference evidence="5" key="1">
    <citation type="journal article" date="2014" name="Front. Microbiol.">
        <title>High frequency of phylogenetically diverse reductive dehalogenase-homologous genes in deep subseafloor sedimentary metagenomes.</title>
        <authorList>
            <person name="Kawai M."/>
            <person name="Futagami T."/>
            <person name="Toyoda A."/>
            <person name="Takaki Y."/>
            <person name="Nishi S."/>
            <person name="Hori S."/>
            <person name="Arai W."/>
            <person name="Tsubouchi T."/>
            <person name="Morono Y."/>
            <person name="Uchiyama I."/>
            <person name="Ito T."/>
            <person name="Fujiyama A."/>
            <person name="Inagaki F."/>
            <person name="Takami H."/>
        </authorList>
    </citation>
    <scope>NUCLEOTIDE SEQUENCE</scope>
    <source>
        <strain evidence="5">Expedition CK06-06</strain>
    </source>
</reference>
<evidence type="ECO:0000256" key="1">
    <source>
        <dbReference type="ARBA" id="ARBA00022741"/>
    </source>
</evidence>
<evidence type="ECO:0000256" key="2">
    <source>
        <dbReference type="ARBA" id="ARBA00022840"/>
    </source>
</evidence>
<feature type="compositionally biased region" description="Basic and acidic residues" evidence="3">
    <location>
        <begin position="183"/>
        <end position="205"/>
    </location>
</feature>
<feature type="non-terminal residue" evidence="5">
    <location>
        <position position="1"/>
    </location>
</feature>
<organism evidence="5">
    <name type="scientific">marine sediment metagenome</name>
    <dbReference type="NCBI Taxonomy" id="412755"/>
    <lineage>
        <taxon>unclassified sequences</taxon>
        <taxon>metagenomes</taxon>
        <taxon>ecological metagenomes</taxon>
    </lineage>
</organism>
<protein>
    <recommendedName>
        <fullName evidence="4">Bacterial type II secretion system protein E domain-containing protein</fullName>
    </recommendedName>
</protein>
<evidence type="ECO:0000259" key="4">
    <source>
        <dbReference type="Pfam" id="PF00437"/>
    </source>
</evidence>
<feature type="region of interest" description="Disordered" evidence="3">
    <location>
        <begin position="154"/>
        <end position="205"/>
    </location>
</feature>
<keyword evidence="2" id="KW-0067">ATP-binding</keyword>
<dbReference type="GO" id="GO:0005524">
    <property type="term" value="F:ATP binding"/>
    <property type="evidence" value="ECO:0007669"/>
    <property type="project" value="UniProtKB-KW"/>
</dbReference>
<dbReference type="EMBL" id="BARV01004663">
    <property type="protein sequence ID" value="GAI05641.1"/>
    <property type="molecule type" value="Genomic_DNA"/>
</dbReference>
<dbReference type="GO" id="GO:0016887">
    <property type="term" value="F:ATP hydrolysis activity"/>
    <property type="evidence" value="ECO:0007669"/>
    <property type="project" value="TreeGrafter"/>
</dbReference>
<dbReference type="AlphaFoldDB" id="X1LII3"/>
<evidence type="ECO:0000256" key="3">
    <source>
        <dbReference type="SAM" id="MobiDB-lite"/>
    </source>
</evidence>
<proteinExistence type="predicted"/>
<keyword evidence="1" id="KW-0547">Nucleotide-binding</keyword>
<name>X1LII3_9ZZZZ</name>
<dbReference type="GO" id="GO:0005886">
    <property type="term" value="C:plasma membrane"/>
    <property type="evidence" value="ECO:0007669"/>
    <property type="project" value="TreeGrafter"/>
</dbReference>